<evidence type="ECO:0000256" key="3">
    <source>
        <dbReference type="ARBA" id="ARBA00022723"/>
    </source>
</evidence>
<feature type="region of interest" description="Disordered" evidence="11">
    <location>
        <begin position="545"/>
        <end position="577"/>
    </location>
</feature>
<dbReference type="InterPro" id="IPR010614">
    <property type="entry name" value="RAD3-like_helicase_DEAD"/>
</dbReference>
<dbReference type="EMBL" id="AEYJ02001565">
    <property type="protein sequence ID" value="KFH01072.1"/>
    <property type="molecule type" value="Genomic_DNA"/>
</dbReference>
<feature type="compositionally biased region" description="Basic and acidic residues" evidence="11">
    <location>
        <begin position="1156"/>
        <end position="1184"/>
    </location>
</feature>
<feature type="region of interest" description="Disordered" evidence="11">
    <location>
        <begin position="1156"/>
        <end position="1235"/>
    </location>
</feature>
<comment type="caution">
    <text evidence="13">The sequence shown here is derived from an EMBL/GenBank/DDBJ whole genome shotgun (WGS) entry which is preliminary data.</text>
</comment>
<dbReference type="GO" id="GO:0003678">
    <property type="term" value="F:DNA helicase activity"/>
    <property type="evidence" value="ECO:0007669"/>
    <property type="project" value="InterPro"/>
</dbReference>
<dbReference type="VEuPathDB" id="ToxoDB:TGVAND_215990"/>
<evidence type="ECO:0000256" key="9">
    <source>
        <dbReference type="ARBA" id="ARBA00023014"/>
    </source>
</evidence>
<dbReference type="Pfam" id="PF06733">
    <property type="entry name" value="DEAD_2"/>
    <property type="match status" value="1"/>
</dbReference>
<comment type="cofactor">
    <cofactor evidence="1">
        <name>[4Fe-4S] cluster</name>
        <dbReference type="ChEBI" id="CHEBI:49883"/>
    </cofactor>
</comment>
<feature type="compositionally biased region" description="Low complexity" evidence="11">
    <location>
        <begin position="1187"/>
        <end position="1198"/>
    </location>
</feature>
<dbReference type="OrthoDB" id="19182at2759"/>
<reference evidence="13 14" key="2">
    <citation type="journal article" date="2015" name="Eukaryot. Cell">
        <title>Genetic mapping reveals that sinefungin resistance in Toxoplasma gondii is controlled by a putative amino acid transporter locus that can be used as a negative selectable marker.</title>
        <authorList>
            <person name="Behnke M.S."/>
            <person name="Khan A."/>
            <person name="Sibley L.D."/>
        </authorList>
    </citation>
    <scope>NUCLEOTIDE SEQUENCE [LARGE SCALE GENOMIC DNA]</scope>
    <source>
        <strain evidence="13 14">VAND</strain>
    </source>
</reference>
<dbReference type="InterPro" id="IPR027417">
    <property type="entry name" value="P-loop_NTPase"/>
</dbReference>
<feature type="compositionally biased region" description="Polar residues" evidence="11">
    <location>
        <begin position="213"/>
        <end position="224"/>
    </location>
</feature>
<evidence type="ECO:0000259" key="12">
    <source>
        <dbReference type="PROSITE" id="PS51193"/>
    </source>
</evidence>
<dbReference type="SUPFAM" id="SSF52540">
    <property type="entry name" value="P-loop containing nucleoside triphosphate hydrolases"/>
    <property type="match status" value="1"/>
</dbReference>
<sequence length="1365" mass="148597">MEKVFSLPKSAGGCLKQAAGPGTQVSSPPHAGQTAASACFSFFDPYPVQRDFIAHVTAFLENPEKKFTMLEMPTGTGKTLALLASTLSWLEKNEEKLMVERMQTEEGRRETDRDNMDDTGPRRETKAPPAWIRAAYEAQQRATASGALQDEGRRRKERLQRAEALRREMEEAEKETKKERETQAPAASTAARSGQAAKAAAALWRRRQETYSKEANPSVSSSPGESEKKDNLRLQTEDPQEFLVDFSSLTMKTEGESDSLPVESDRKTVYAPRKTQVIIASRTHSQLRQYVEEIRRIQRAALSPSAASSSSFLCLGRSGRECGAADCPAGKSEREFADAGTPQPLLTRLQVAVLAGRDRLCVNPAARRQDSSTDARREEGVDRSGDIADACALLLDKGQCPFYARRSVLADLALTECMDIEDLTKAGCSPAVMGCPYFAAKEAAKEADVVLLPTSALLATREKEALEASLEGAVVAIDEAHHLPRLLASASSSSLESATLKDAVDGLSEYLATYQDRLHPKSTQALLQLLRFSKTLFDGLSSYRQSASPNTVPSSVFSSKIQQTPHEPPVSSSSSSSFSSSSFSSSSFSSSSFSSSSFSSSSVSSSSSSSSASRVNGWTADQEGEGDGEAGGAVCSRFPERTASAGCGPASEEEPFAVFSPSQFLRSFQLGDFALHELLVSLTHPKSQVCRKLRGFLMKRNTRRTHASEQEMRPASLGARRCVERRAEAQTPFRSAAEALDGPGQARGGDKTKPEKHNARAGAFHSTCLYTLRAFLDALLAAGSEDKILLRFKVPPAGQLESLTEDGENIRGDGETQNAFAFSSVQVVCLDEVTKCRQCILMGGTMEPRLRFSPLYAALPPSSIFPAFSGSHVIAKENLLLLPLERYHLCTFDSRFSERWRQKEQQEALLHLLVSGASALPPGQGLVVFFSSFSQLRAFSFFLHHQASPALRAAFQHACAHIFMESQDGERVALQRISSVASTSRSASARSGDGENWAESKKRERADSAGIRGDSPERCQLLTRKGGVTYGRSGPLFEAYKRVLMGEAPSKTPGICLERETLASASSGTAERRGEKPTGLPESASTAASFHASTRECEPPKAALFCVMNGALSEGVNFHDSLARLLVLVGLPFPSIKDPEFQLRAAFFSSVLERTQRNADTHASVGEKRESDTTRVEKNVDKTDSGAARFRAAQTTAQENSVHERGGNRSMDAEASTVRKLERKPRCAEPTPNGRTSYGLLHCLQTVNQTIGRAIRHSQDYAAVLLVDCRYTAKHIETLLSPWIREALDASRRATEESISPLARDWAEEDLCRDRFGTAKEGHSARPEIPDTCGGLTTRLAGFFKLMAEHEKLKCTSRDCVRACS</sequence>
<evidence type="ECO:0000256" key="8">
    <source>
        <dbReference type="ARBA" id="ARBA00023004"/>
    </source>
</evidence>
<keyword evidence="10" id="KW-0413">Isomerase</keyword>
<keyword evidence="3" id="KW-0479">Metal-binding</keyword>
<dbReference type="GO" id="GO:0005634">
    <property type="term" value="C:nucleus"/>
    <property type="evidence" value="ECO:0007669"/>
    <property type="project" value="TreeGrafter"/>
</dbReference>
<feature type="region of interest" description="Disordered" evidence="11">
    <location>
        <begin position="1063"/>
        <end position="1083"/>
    </location>
</feature>
<dbReference type="Proteomes" id="UP000028840">
    <property type="component" value="Unassembled WGS sequence"/>
</dbReference>
<feature type="compositionally biased region" description="Polar residues" evidence="11">
    <location>
        <begin position="545"/>
        <end position="565"/>
    </location>
</feature>
<evidence type="ECO:0000256" key="2">
    <source>
        <dbReference type="ARBA" id="ARBA00008435"/>
    </source>
</evidence>
<feature type="region of interest" description="Disordered" evidence="11">
    <location>
        <begin position="733"/>
        <end position="757"/>
    </location>
</feature>
<comment type="similarity">
    <text evidence="2">Belongs to the DEAD box helicase family. DEAH subfamily. DDX11/CHL1 sub-subfamily.</text>
</comment>
<keyword evidence="8" id="KW-0408">Iron</keyword>
<feature type="compositionally biased region" description="Basic and acidic residues" evidence="11">
    <location>
        <begin position="748"/>
        <end position="757"/>
    </location>
</feature>
<keyword evidence="5" id="KW-0378">Hydrolase</keyword>
<dbReference type="GO" id="GO:0034085">
    <property type="term" value="P:establishment of sister chromatid cohesion"/>
    <property type="evidence" value="ECO:0007669"/>
    <property type="project" value="TreeGrafter"/>
</dbReference>
<feature type="compositionally biased region" description="Low complexity" evidence="11">
    <location>
        <begin position="599"/>
        <end position="611"/>
    </location>
</feature>
<reference evidence="13 14" key="1">
    <citation type="submission" date="2014-08" db="EMBL/GenBank/DDBJ databases">
        <authorList>
            <person name="Sibley D."/>
            <person name="Venepally P."/>
            <person name="Karamycheva S."/>
            <person name="Hadjithomas M."/>
            <person name="Khan A."/>
            <person name="Brunk B."/>
            <person name="Roos D."/>
            <person name="Caler E."/>
            <person name="Lorenzi H."/>
        </authorList>
    </citation>
    <scope>NUCLEOTIDE SEQUENCE [LARGE SCALE GENOMIC DNA]</scope>
    <source>
        <strain evidence="13 14">VAND</strain>
    </source>
</reference>
<dbReference type="GO" id="GO:0046872">
    <property type="term" value="F:metal ion binding"/>
    <property type="evidence" value="ECO:0007669"/>
    <property type="project" value="UniProtKB-KW"/>
</dbReference>
<keyword evidence="4" id="KW-0547">Nucleotide-binding</keyword>
<protein>
    <submittedName>
        <fullName evidence="13">Putative helicase</fullName>
    </submittedName>
</protein>
<evidence type="ECO:0000256" key="11">
    <source>
        <dbReference type="SAM" id="MobiDB-lite"/>
    </source>
</evidence>
<dbReference type="PROSITE" id="PS51193">
    <property type="entry name" value="HELICASE_ATP_BIND_2"/>
    <property type="match status" value="1"/>
</dbReference>
<dbReference type="PANTHER" id="PTHR11472:SF41">
    <property type="entry name" value="ATP-DEPENDENT DNA HELICASE DDX11-RELATED"/>
    <property type="match status" value="1"/>
</dbReference>
<dbReference type="GO" id="GO:0016818">
    <property type="term" value="F:hydrolase activity, acting on acid anhydrides, in phosphorus-containing anhydrides"/>
    <property type="evidence" value="ECO:0007669"/>
    <property type="project" value="InterPro"/>
</dbReference>
<evidence type="ECO:0000256" key="7">
    <source>
        <dbReference type="ARBA" id="ARBA00022840"/>
    </source>
</evidence>
<feature type="compositionally biased region" description="Basic and acidic residues" evidence="11">
    <location>
        <begin position="225"/>
        <end position="236"/>
    </location>
</feature>
<dbReference type="SMART" id="SM00488">
    <property type="entry name" value="DEXDc2"/>
    <property type="match status" value="1"/>
</dbReference>
<accession>A0A086PL40</accession>
<keyword evidence="6 13" id="KW-0347">Helicase</keyword>
<proteinExistence type="inferred from homology"/>
<evidence type="ECO:0000313" key="13">
    <source>
        <dbReference type="EMBL" id="KFH01072.1"/>
    </source>
</evidence>
<gene>
    <name evidence="13" type="ORF">TGVAND_215990</name>
</gene>
<feature type="region of interest" description="Disordered" evidence="11">
    <location>
        <begin position="101"/>
        <end position="237"/>
    </location>
</feature>
<evidence type="ECO:0000256" key="10">
    <source>
        <dbReference type="ARBA" id="ARBA00023235"/>
    </source>
</evidence>
<feature type="compositionally biased region" description="Basic and acidic residues" evidence="11">
    <location>
        <begin position="998"/>
        <end position="1007"/>
    </location>
</feature>
<dbReference type="InterPro" id="IPR014013">
    <property type="entry name" value="Helic_SF1/SF2_ATP-bd_DinG/Rad3"/>
</dbReference>
<feature type="compositionally biased region" description="Basic and acidic residues" evidence="11">
    <location>
        <begin position="101"/>
        <end position="126"/>
    </location>
</feature>
<evidence type="ECO:0000256" key="5">
    <source>
        <dbReference type="ARBA" id="ARBA00022801"/>
    </source>
</evidence>
<evidence type="ECO:0000313" key="14">
    <source>
        <dbReference type="Proteomes" id="UP000028840"/>
    </source>
</evidence>
<evidence type="ECO:0000256" key="4">
    <source>
        <dbReference type="ARBA" id="ARBA00022741"/>
    </source>
</evidence>
<dbReference type="GO" id="GO:0005524">
    <property type="term" value="F:ATP binding"/>
    <property type="evidence" value="ECO:0007669"/>
    <property type="project" value="UniProtKB-KW"/>
</dbReference>
<feature type="compositionally biased region" description="Basic and acidic residues" evidence="11">
    <location>
        <begin position="1217"/>
        <end position="1227"/>
    </location>
</feature>
<dbReference type="GO" id="GO:0006139">
    <property type="term" value="P:nucleobase-containing compound metabolic process"/>
    <property type="evidence" value="ECO:0007669"/>
    <property type="project" value="InterPro"/>
</dbReference>
<keyword evidence="7" id="KW-0067">ATP-binding</keyword>
<feature type="compositionally biased region" description="Basic and acidic residues" evidence="11">
    <location>
        <begin position="150"/>
        <end position="182"/>
    </location>
</feature>
<dbReference type="GO" id="GO:0051536">
    <property type="term" value="F:iron-sulfur cluster binding"/>
    <property type="evidence" value="ECO:0007669"/>
    <property type="project" value="UniProtKB-KW"/>
</dbReference>
<dbReference type="Pfam" id="PF13307">
    <property type="entry name" value="Helicase_C_2"/>
    <property type="match status" value="2"/>
</dbReference>
<feature type="compositionally biased region" description="Low complexity" evidence="11">
    <location>
        <begin position="183"/>
        <end position="202"/>
    </location>
</feature>
<feature type="domain" description="Helicase ATP-binding" evidence="12">
    <location>
        <begin position="35"/>
        <end position="530"/>
    </location>
</feature>
<dbReference type="GO" id="GO:0003677">
    <property type="term" value="F:DNA binding"/>
    <property type="evidence" value="ECO:0007669"/>
    <property type="project" value="InterPro"/>
</dbReference>
<dbReference type="Gene3D" id="3.40.50.300">
    <property type="entry name" value="P-loop containing nucleotide triphosphate hydrolases"/>
    <property type="match status" value="3"/>
</dbReference>
<dbReference type="InterPro" id="IPR006555">
    <property type="entry name" value="ATP-dep_Helicase_C"/>
</dbReference>
<name>A0A086PL40_TOXGO</name>
<keyword evidence="9" id="KW-0411">Iron-sulfur</keyword>
<feature type="region of interest" description="Disordered" evidence="11">
    <location>
        <begin position="599"/>
        <end position="634"/>
    </location>
</feature>
<dbReference type="PANTHER" id="PTHR11472">
    <property type="entry name" value="DNA REPAIR DEAD HELICASE RAD3/XP-D SUBFAMILY MEMBER"/>
    <property type="match status" value="1"/>
</dbReference>
<feature type="region of interest" description="Disordered" evidence="11">
    <location>
        <begin position="984"/>
        <end position="1015"/>
    </location>
</feature>
<organism evidence="13 14">
    <name type="scientific">Toxoplasma gondii VAND</name>
    <dbReference type="NCBI Taxonomy" id="933077"/>
    <lineage>
        <taxon>Eukaryota</taxon>
        <taxon>Sar</taxon>
        <taxon>Alveolata</taxon>
        <taxon>Apicomplexa</taxon>
        <taxon>Conoidasida</taxon>
        <taxon>Coccidia</taxon>
        <taxon>Eucoccidiorida</taxon>
        <taxon>Eimeriorina</taxon>
        <taxon>Sarcocystidae</taxon>
        <taxon>Toxoplasma</taxon>
    </lineage>
</organism>
<evidence type="ECO:0000256" key="6">
    <source>
        <dbReference type="ARBA" id="ARBA00022806"/>
    </source>
</evidence>
<dbReference type="SMART" id="SM00491">
    <property type="entry name" value="HELICc2"/>
    <property type="match status" value="1"/>
</dbReference>
<dbReference type="InterPro" id="IPR006554">
    <property type="entry name" value="Helicase-like_DEXD_c2"/>
</dbReference>
<dbReference type="InterPro" id="IPR045028">
    <property type="entry name" value="DinG/Rad3-like"/>
</dbReference>
<evidence type="ECO:0000256" key="1">
    <source>
        <dbReference type="ARBA" id="ARBA00001966"/>
    </source>
</evidence>